<evidence type="ECO:0000256" key="2">
    <source>
        <dbReference type="ARBA" id="ARBA00022741"/>
    </source>
</evidence>
<dbReference type="RefSeq" id="WP_107575709.1">
    <property type="nucleotide sequence ID" value="NZ_PZPL01000001.1"/>
</dbReference>
<sequence length="537" mass="57353">MPSTITPSVVLTDCSFAWPDGDVVLDRVSTAFGRGRTGLVGANGAGKSTLVRLVTGDLAPTHGTVSTTGPVDLLPQRLRRGPDDTVADLLGIRGKLDALHAILGGDADPRHFEVLDDDWDLDARAVAALGEAGLPEDLRRPVATLSGGQAVLAAVTGVRLRNRPIAVLDEPTNDLDRRSRGLLLDLVDRWRGTLIVVSHDRELLEHVDEIAELRGGALRTSGGTYSDFEERLALERAAAERDLRDADQLLRAEKRQRIEAETTITRRAKAGARSAESMPKILANARKNRAEGTAGRLRSGHGEAEARAREQVDAASRAVRDDDAVRIELPPDPGVPAGRRLAEITVRGRTTVLQGSERIAVVGANGTGKTTLLEQLVRAEARPHPIADTHAIVLTDRVGWLPQRREGLLDDDRTVLEHVARAAPAVPTGELRNALARLLLRGAIVDRTASTLSGGERFRAALAGLVLAQPAPQLLVLDEPTNDLDLATTDHLVDVLAAWRGGLVVLSHDEAFLERLGLDGRLVLDAPVGLVSAGDSG</sequence>
<evidence type="ECO:0000256" key="4">
    <source>
        <dbReference type="SAM" id="Coils"/>
    </source>
</evidence>
<keyword evidence="1" id="KW-0677">Repeat</keyword>
<dbReference type="InterPro" id="IPR050611">
    <property type="entry name" value="ABCF"/>
</dbReference>
<evidence type="ECO:0000256" key="3">
    <source>
        <dbReference type="ARBA" id="ARBA00022840"/>
    </source>
</evidence>
<dbReference type="Pfam" id="PF00005">
    <property type="entry name" value="ABC_tran"/>
    <property type="match status" value="2"/>
</dbReference>
<dbReference type="InterPro" id="IPR003593">
    <property type="entry name" value="AAA+_ATPase"/>
</dbReference>
<dbReference type="Proteomes" id="UP000241085">
    <property type="component" value="Unassembled WGS sequence"/>
</dbReference>
<dbReference type="AlphaFoldDB" id="A0A2T4UYH0"/>
<keyword evidence="8" id="KW-1185">Reference proteome</keyword>
<evidence type="ECO:0000256" key="1">
    <source>
        <dbReference type="ARBA" id="ARBA00022737"/>
    </source>
</evidence>
<dbReference type="Gene3D" id="3.40.50.300">
    <property type="entry name" value="P-loop containing nucleotide triphosphate hydrolases"/>
    <property type="match status" value="2"/>
</dbReference>
<dbReference type="PANTHER" id="PTHR19211">
    <property type="entry name" value="ATP-BINDING TRANSPORT PROTEIN-RELATED"/>
    <property type="match status" value="1"/>
</dbReference>
<comment type="caution">
    <text evidence="7">The sequence shown here is derived from an EMBL/GenBank/DDBJ whole genome shotgun (WGS) entry which is preliminary data.</text>
</comment>
<proteinExistence type="predicted"/>
<reference evidence="7 8" key="1">
    <citation type="submission" date="2018-03" db="EMBL/GenBank/DDBJ databases">
        <title>Bacteriophage NCPPB3778 and a type I-E CRISPR drive the evolution of the US Biological Select Agent, Rathayibacter toxicus.</title>
        <authorList>
            <person name="Davis E.W.II."/>
            <person name="Tabima J.F."/>
            <person name="Weisberg A.J."/>
            <person name="Dantas Lopes L."/>
            <person name="Wiseman M.S."/>
            <person name="Wiseman M.S."/>
            <person name="Pupko T."/>
            <person name="Belcher M.S."/>
            <person name="Sechler A.J."/>
            <person name="Tancos M.A."/>
            <person name="Schroeder B.K."/>
            <person name="Murray T.D."/>
            <person name="Luster D.G."/>
            <person name="Schneider W.L."/>
            <person name="Rogers E."/>
            <person name="Andreote F.D."/>
            <person name="Grunwald N.J."/>
            <person name="Putnam M.L."/>
            <person name="Chang J.H."/>
        </authorList>
    </citation>
    <scope>NUCLEOTIDE SEQUENCE [LARGE SCALE GENOMIC DNA]</scope>
    <source>
        <strain evidence="7 8">DSM 15933</strain>
    </source>
</reference>
<evidence type="ECO:0000256" key="5">
    <source>
        <dbReference type="SAM" id="MobiDB-lite"/>
    </source>
</evidence>
<name>A0A2T4UYH0_9MICO</name>
<gene>
    <name evidence="7" type="ORF">C1I63_02765</name>
</gene>
<dbReference type="InterPro" id="IPR027417">
    <property type="entry name" value="P-loop_NTPase"/>
</dbReference>
<protein>
    <submittedName>
        <fullName evidence="7">ABC transporter</fullName>
    </submittedName>
</protein>
<keyword evidence="3" id="KW-0067">ATP-binding</keyword>
<dbReference type="GO" id="GO:0005524">
    <property type="term" value="F:ATP binding"/>
    <property type="evidence" value="ECO:0007669"/>
    <property type="project" value="UniProtKB-KW"/>
</dbReference>
<evidence type="ECO:0000313" key="8">
    <source>
        <dbReference type="Proteomes" id="UP000241085"/>
    </source>
</evidence>
<keyword evidence="2" id="KW-0547">Nucleotide-binding</keyword>
<evidence type="ECO:0000259" key="6">
    <source>
        <dbReference type="PROSITE" id="PS50893"/>
    </source>
</evidence>
<feature type="region of interest" description="Disordered" evidence="5">
    <location>
        <begin position="287"/>
        <end position="308"/>
    </location>
</feature>
<feature type="domain" description="ABC transporter" evidence="6">
    <location>
        <begin position="9"/>
        <end position="240"/>
    </location>
</feature>
<dbReference type="FunFam" id="3.40.50.300:FF:001320">
    <property type="entry name" value="Heme ABC transporter ATP-binding protein"/>
    <property type="match status" value="1"/>
</dbReference>
<dbReference type="SMART" id="SM00382">
    <property type="entry name" value="AAA"/>
    <property type="match status" value="2"/>
</dbReference>
<dbReference type="PANTHER" id="PTHR19211:SF6">
    <property type="entry name" value="BLL7188 PROTEIN"/>
    <property type="match status" value="1"/>
</dbReference>
<evidence type="ECO:0000313" key="7">
    <source>
        <dbReference type="EMBL" id="PTL74581.1"/>
    </source>
</evidence>
<accession>A0A2T4UYH0</accession>
<dbReference type="GO" id="GO:0016887">
    <property type="term" value="F:ATP hydrolysis activity"/>
    <property type="evidence" value="ECO:0007669"/>
    <property type="project" value="InterPro"/>
</dbReference>
<dbReference type="SUPFAM" id="SSF52540">
    <property type="entry name" value="P-loop containing nucleoside triphosphate hydrolases"/>
    <property type="match status" value="2"/>
</dbReference>
<feature type="coiled-coil region" evidence="4">
    <location>
        <begin position="229"/>
        <end position="256"/>
    </location>
</feature>
<dbReference type="EMBL" id="PZPL01000001">
    <property type="protein sequence ID" value="PTL74581.1"/>
    <property type="molecule type" value="Genomic_DNA"/>
</dbReference>
<dbReference type="InterPro" id="IPR003439">
    <property type="entry name" value="ABC_transporter-like_ATP-bd"/>
</dbReference>
<dbReference type="PROSITE" id="PS50893">
    <property type="entry name" value="ABC_TRANSPORTER_2"/>
    <property type="match status" value="1"/>
</dbReference>
<keyword evidence="4" id="KW-0175">Coiled coil</keyword>
<organism evidence="7 8">
    <name type="scientific">Rathayibacter caricis DSM 15933</name>
    <dbReference type="NCBI Taxonomy" id="1328867"/>
    <lineage>
        <taxon>Bacteria</taxon>
        <taxon>Bacillati</taxon>
        <taxon>Actinomycetota</taxon>
        <taxon>Actinomycetes</taxon>
        <taxon>Micrococcales</taxon>
        <taxon>Microbacteriaceae</taxon>
        <taxon>Rathayibacter</taxon>
    </lineage>
</organism>